<name>A0A811BNL8_9VIRU</name>
<proteinExistence type="predicted"/>
<dbReference type="EMBL" id="LC625835">
    <property type="protein sequence ID" value="BCU03654.1"/>
    <property type="molecule type" value="Genomic_DNA"/>
</dbReference>
<protein>
    <submittedName>
        <fullName evidence="1">Uncharacterized protein</fullName>
    </submittedName>
</protein>
<evidence type="ECO:0000313" key="1">
    <source>
        <dbReference type="EMBL" id="BCU03654.1"/>
    </source>
</evidence>
<evidence type="ECO:0000313" key="2">
    <source>
        <dbReference type="Proteomes" id="UP001253637"/>
    </source>
</evidence>
<dbReference type="Proteomes" id="UP001253637">
    <property type="component" value="Segment"/>
</dbReference>
<sequence>MLRGNGLAVCLGECSHRALHERDLEVAGHVAGEQMAHKGAELDGRVGVAALCDTLEEPDESGLDQALCAIAGHAHKERRLDDVDGIAAVADAAETMRRIQAVDEKGQTVGRKGSLDGVDRTEDALAVGTLLLDAVRVGVPEKGGEIGRAGQNGPVALDAQSPHRDATRWHSRSKHDAGFPAPRAGAHCGSARRCQDHRSWSPAVFPFLVCRLSVPMCRRRALFTSPTFF</sequence>
<organism evidence="1 2">
    <name type="scientific">Pandoravirus japonicus</name>
    <dbReference type="NCBI Taxonomy" id="2823154"/>
    <lineage>
        <taxon>Viruses</taxon>
        <taxon>Pandoravirus</taxon>
    </lineage>
</organism>
<accession>A0A811BNL8</accession>
<reference evidence="1" key="1">
    <citation type="submission" date="2021-04" db="EMBL/GenBank/DDBJ databases">
        <title>Draft Genome Sequence of Pandoravirus japonicus, Isolated from the Sabaishi River of Niigata, Japan.</title>
        <authorList>
            <person name="Hosokawa N."/>
            <person name="Takahashi H."/>
            <person name="Aoki K."/>
            <person name="Takemura M."/>
        </authorList>
    </citation>
    <scope>NUCLEOTIDE SEQUENCE</scope>
</reference>